<keyword evidence="3" id="KW-1185">Reference proteome</keyword>
<accession>A0ABP3JZR9</accession>
<reference evidence="3" key="1">
    <citation type="journal article" date="2019" name="Int. J. Syst. Evol. Microbiol.">
        <title>The Global Catalogue of Microorganisms (GCM) 10K type strain sequencing project: providing services to taxonomists for standard genome sequencing and annotation.</title>
        <authorList>
            <consortium name="The Broad Institute Genomics Platform"/>
            <consortium name="The Broad Institute Genome Sequencing Center for Infectious Disease"/>
            <person name="Wu L."/>
            <person name="Ma J."/>
        </authorList>
    </citation>
    <scope>NUCLEOTIDE SEQUENCE [LARGE SCALE GENOMIC DNA]</scope>
    <source>
        <strain evidence="3">JCM 14193</strain>
    </source>
</reference>
<feature type="transmembrane region" description="Helical" evidence="1">
    <location>
        <begin position="276"/>
        <end position="299"/>
    </location>
</feature>
<feature type="transmembrane region" description="Helical" evidence="1">
    <location>
        <begin position="168"/>
        <end position="190"/>
    </location>
</feature>
<comment type="caution">
    <text evidence="2">The sequence shown here is derived from an EMBL/GenBank/DDBJ whole genome shotgun (WGS) entry which is preliminary data.</text>
</comment>
<evidence type="ECO:0000313" key="2">
    <source>
        <dbReference type="EMBL" id="GAA0467831.1"/>
    </source>
</evidence>
<feature type="transmembrane region" description="Helical" evidence="1">
    <location>
        <begin position="243"/>
        <end position="264"/>
    </location>
</feature>
<feature type="transmembrane region" description="Helical" evidence="1">
    <location>
        <begin position="101"/>
        <end position="123"/>
    </location>
</feature>
<dbReference type="RefSeq" id="WP_343783978.1">
    <property type="nucleotide sequence ID" value="NZ_BAAACZ010000019.1"/>
</dbReference>
<sequence length="313" mass="35371">MNDRKIVKDGAILGAIFILLLIMTFFIPIISLISIFLLPVPLIIFAGRYGIKPSVIVLMILSLISVILLSIFSLPLTFVMGLGGLAIGLAIYSKKEAYETWAQGTFSFAIGIATVYVLTQFIFDVNWIHELNVLIEDSLESTMTLFEQVGVQVSQEEFEVLQQSINDLMYLIPTGMVLIGLTLAFVSQWVGYKVINRLDSTQFKFPPFREFRLPASIIWIFLLGIILTWIYTDPADTMYLAAANLYALPGVLLVLQGLSFVFYFTHYKNWSRALPVMTVIIFVLFPFLLIYPLRILGIIDLGFQLRDRLSGKK</sequence>
<name>A0ABP3JZR9_9BACI</name>
<dbReference type="EMBL" id="BAAACZ010000019">
    <property type="protein sequence ID" value="GAA0467831.1"/>
    <property type="molecule type" value="Genomic_DNA"/>
</dbReference>
<dbReference type="InterPro" id="IPR018710">
    <property type="entry name" value="DUF2232"/>
</dbReference>
<dbReference type="PANTHER" id="PTHR41324:SF1">
    <property type="entry name" value="DUF2232 DOMAIN-CONTAINING PROTEIN"/>
    <property type="match status" value="1"/>
</dbReference>
<organism evidence="2 3">
    <name type="scientific">Alkalibacillus silvisoli</name>
    <dbReference type="NCBI Taxonomy" id="392823"/>
    <lineage>
        <taxon>Bacteria</taxon>
        <taxon>Bacillati</taxon>
        <taxon>Bacillota</taxon>
        <taxon>Bacilli</taxon>
        <taxon>Bacillales</taxon>
        <taxon>Bacillaceae</taxon>
        <taxon>Alkalibacillus</taxon>
    </lineage>
</organism>
<feature type="transmembrane region" description="Helical" evidence="1">
    <location>
        <begin position="211"/>
        <end position="231"/>
    </location>
</feature>
<keyword evidence="1" id="KW-1133">Transmembrane helix</keyword>
<dbReference type="Proteomes" id="UP001500740">
    <property type="component" value="Unassembled WGS sequence"/>
</dbReference>
<protein>
    <submittedName>
        <fullName evidence="2">YybS family protein</fullName>
    </submittedName>
</protein>
<gene>
    <name evidence="2" type="ORF">GCM10008935_24720</name>
</gene>
<feature type="transmembrane region" description="Helical" evidence="1">
    <location>
        <begin position="56"/>
        <end position="89"/>
    </location>
</feature>
<dbReference type="Pfam" id="PF09991">
    <property type="entry name" value="DUF2232"/>
    <property type="match status" value="1"/>
</dbReference>
<evidence type="ECO:0000313" key="3">
    <source>
        <dbReference type="Proteomes" id="UP001500740"/>
    </source>
</evidence>
<keyword evidence="1" id="KW-0472">Membrane</keyword>
<proteinExistence type="predicted"/>
<dbReference type="PANTHER" id="PTHR41324">
    <property type="entry name" value="MEMBRANE PROTEIN-RELATED"/>
    <property type="match status" value="1"/>
</dbReference>
<keyword evidence="1" id="KW-0812">Transmembrane</keyword>
<evidence type="ECO:0000256" key="1">
    <source>
        <dbReference type="SAM" id="Phobius"/>
    </source>
</evidence>
<feature type="transmembrane region" description="Helical" evidence="1">
    <location>
        <begin position="12"/>
        <end position="44"/>
    </location>
</feature>